<evidence type="ECO:0000313" key="3">
    <source>
        <dbReference type="Proteomes" id="UP000280296"/>
    </source>
</evidence>
<dbReference type="Proteomes" id="UP000280296">
    <property type="component" value="Unassembled WGS sequence"/>
</dbReference>
<evidence type="ECO:0000313" key="2">
    <source>
        <dbReference type="EMBL" id="RUL89686.1"/>
    </source>
</evidence>
<reference evidence="2 3" key="1">
    <citation type="submission" date="2018-12" db="EMBL/GenBank/DDBJ databases">
        <authorList>
            <person name="Toschakov S.V."/>
        </authorList>
    </citation>
    <scope>NUCLEOTIDE SEQUENCE [LARGE SCALE GENOMIC DNA]</scope>
    <source>
        <strain evidence="2 3">GM2012</strain>
    </source>
</reference>
<dbReference type="InterPro" id="IPR000944">
    <property type="entry name" value="Tscrpt_reg_Rrf2"/>
</dbReference>
<dbReference type="InterPro" id="IPR036390">
    <property type="entry name" value="WH_DNA-bd_sf"/>
</dbReference>
<dbReference type="GO" id="GO:0003700">
    <property type="term" value="F:DNA-binding transcription factor activity"/>
    <property type="evidence" value="ECO:0007669"/>
    <property type="project" value="TreeGrafter"/>
</dbReference>
<dbReference type="PANTHER" id="PTHR33221:SF5">
    <property type="entry name" value="HTH-TYPE TRANSCRIPTIONAL REGULATOR ISCR"/>
    <property type="match status" value="1"/>
</dbReference>
<dbReference type="NCBIfam" id="TIGR00738">
    <property type="entry name" value="rrf2_super"/>
    <property type="match status" value="1"/>
</dbReference>
<dbReference type="InterPro" id="IPR036388">
    <property type="entry name" value="WH-like_DNA-bd_sf"/>
</dbReference>
<dbReference type="EMBL" id="RYZH01000001">
    <property type="protein sequence ID" value="RUL89686.1"/>
    <property type="molecule type" value="Genomic_DNA"/>
</dbReference>
<dbReference type="PANTHER" id="PTHR33221">
    <property type="entry name" value="WINGED HELIX-TURN-HELIX TRANSCRIPTIONAL REGULATOR, RRF2 FAMILY"/>
    <property type="match status" value="1"/>
</dbReference>
<dbReference type="OrthoDB" id="9808360at2"/>
<dbReference type="SUPFAM" id="SSF46785">
    <property type="entry name" value="Winged helix' DNA-binding domain"/>
    <property type="match status" value="1"/>
</dbReference>
<dbReference type="GO" id="GO:0005829">
    <property type="term" value="C:cytosol"/>
    <property type="evidence" value="ECO:0007669"/>
    <property type="project" value="TreeGrafter"/>
</dbReference>
<sequence length="136" mass="15267">MKRSAKAEYACLAMLALARHRPEEPPMRIREISEAQGIPERYLVQILLYLKGAGLVSSVRGASGGYRLTRPPDRISIAEVLMAIDGPEEHPREPQNPEARALTSVWEEVRRAEQAVLDRISLADLTERAAPRDWVI</sequence>
<comment type="caution">
    <text evidence="2">The sequence shown here is derived from an EMBL/GenBank/DDBJ whole genome shotgun (WGS) entry which is preliminary data.</text>
</comment>
<protein>
    <submittedName>
        <fullName evidence="2">Rrf2 family transcriptional regulator</fullName>
    </submittedName>
</protein>
<reference evidence="2 3" key="2">
    <citation type="submission" date="2019-01" db="EMBL/GenBank/DDBJ databases">
        <title>Tautonia sociabilis, a novel thermotolerant planctomycete of Isosphaeraceae family, isolated from a 4000 m deep subterranean habitat.</title>
        <authorList>
            <person name="Kovaleva O.L."/>
            <person name="Elcheninov A.G."/>
            <person name="Van Heerden E."/>
            <person name="Toshchakov S.V."/>
            <person name="Novikov A."/>
            <person name="Bonch-Osmolovskaya E.A."/>
            <person name="Kublanov I.V."/>
        </authorList>
    </citation>
    <scope>NUCLEOTIDE SEQUENCE [LARGE SCALE GENOMIC DNA]</scope>
    <source>
        <strain evidence="2 3">GM2012</strain>
    </source>
</reference>
<evidence type="ECO:0000256" key="1">
    <source>
        <dbReference type="ARBA" id="ARBA00023125"/>
    </source>
</evidence>
<organism evidence="2 3">
    <name type="scientific">Tautonia sociabilis</name>
    <dbReference type="NCBI Taxonomy" id="2080755"/>
    <lineage>
        <taxon>Bacteria</taxon>
        <taxon>Pseudomonadati</taxon>
        <taxon>Planctomycetota</taxon>
        <taxon>Planctomycetia</taxon>
        <taxon>Isosphaerales</taxon>
        <taxon>Isosphaeraceae</taxon>
        <taxon>Tautonia</taxon>
    </lineage>
</organism>
<dbReference type="Gene3D" id="1.10.10.10">
    <property type="entry name" value="Winged helix-like DNA-binding domain superfamily/Winged helix DNA-binding domain"/>
    <property type="match status" value="1"/>
</dbReference>
<keyword evidence="3" id="KW-1185">Reference proteome</keyword>
<dbReference type="PROSITE" id="PS01332">
    <property type="entry name" value="HTH_RRF2_1"/>
    <property type="match status" value="1"/>
</dbReference>
<dbReference type="Pfam" id="PF02082">
    <property type="entry name" value="Rrf2"/>
    <property type="match status" value="1"/>
</dbReference>
<dbReference type="RefSeq" id="WP_126723361.1">
    <property type="nucleotide sequence ID" value="NZ_RYZH01000001.1"/>
</dbReference>
<accession>A0A432MRU6</accession>
<proteinExistence type="predicted"/>
<dbReference type="PROSITE" id="PS51197">
    <property type="entry name" value="HTH_RRF2_2"/>
    <property type="match status" value="1"/>
</dbReference>
<keyword evidence="1" id="KW-0238">DNA-binding</keyword>
<gene>
    <name evidence="2" type="ORF">TsocGM_00510</name>
</gene>
<name>A0A432MRU6_9BACT</name>
<dbReference type="GO" id="GO:0003677">
    <property type="term" value="F:DNA binding"/>
    <property type="evidence" value="ECO:0007669"/>
    <property type="project" value="UniProtKB-KW"/>
</dbReference>
<dbReference type="AlphaFoldDB" id="A0A432MRU6"/>
<dbReference type="InterPro" id="IPR030489">
    <property type="entry name" value="TR_Rrf2-type_CS"/>
</dbReference>